<evidence type="ECO:0000256" key="11">
    <source>
        <dbReference type="PIRSR" id="PIRSR605150-2"/>
    </source>
</evidence>
<evidence type="ECO:0000256" key="8">
    <source>
        <dbReference type="ARBA" id="ARBA00037405"/>
    </source>
</evidence>
<feature type="binding site" evidence="12">
    <location>
        <position position="297"/>
    </location>
    <ligand>
        <name>Mn(2+)</name>
        <dbReference type="ChEBI" id="CHEBI:29035"/>
    </ligand>
</feature>
<dbReference type="Proteomes" id="UP000734854">
    <property type="component" value="Unassembled WGS sequence"/>
</dbReference>
<name>A0A8J5CTR2_ZINOF</name>
<gene>
    <name evidence="14" type="ORF">ZIOFF_073940</name>
</gene>
<dbReference type="AlphaFoldDB" id="A0A8J5CTR2"/>
<dbReference type="InterPro" id="IPR005150">
    <property type="entry name" value="Cellulose_synth"/>
</dbReference>
<keyword evidence="4 13" id="KW-0812">Transmembrane</keyword>
<evidence type="ECO:0000256" key="3">
    <source>
        <dbReference type="ARBA" id="ARBA00022679"/>
    </source>
</evidence>
<feature type="active site" evidence="10">
    <location>
        <position position="141"/>
    </location>
</feature>
<dbReference type="GO" id="GO:0030244">
    <property type="term" value="P:cellulose biosynthetic process"/>
    <property type="evidence" value="ECO:0007669"/>
    <property type="project" value="InterPro"/>
</dbReference>
<feature type="transmembrane region" description="Helical" evidence="13">
    <location>
        <begin position="727"/>
        <end position="747"/>
    </location>
</feature>
<feature type="active site" evidence="10">
    <location>
        <position position="461"/>
    </location>
</feature>
<dbReference type="GO" id="GO:0071555">
    <property type="term" value="P:cell wall organization"/>
    <property type="evidence" value="ECO:0007669"/>
    <property type="project" value="UniProtKB-KW"/>
</dbReference>
<dbReference type="GO" id="GO:0016760">
    <property type="term" value="F:cellulose synthase (UDP-forming) activity"/>
    <property type="evidence" value="ECO:0007669"/>
    <property type="project" value="InterPro"/>
</dbReference>
<feature type="transmembrane region" description="Helical" evidence="13">
    <location>
        <begin position="615"/>
        <end position="641"/>
    </location>
</feature>
<feature type="transmembrane region" description="Helical" evidence="13">
    <location>
        <begin position="661"/>
        <end position="685"/>
    </location>
</feature>
<keyword evidence="6 13" id="KW-0472">Membrane</keyword>
<keyword evidence="5 13" id="KW-1133">Transmembrane helix</keyword>
<sequence>MAEASGHRPLFSTQSASGRTVYKLFASSMLVSICLVLIYRVSHAPEAGESGRWAWFGMLAAELWFSFYWIITQSVRWYPVYRTTFKDRLSQLEEAELPCVDIFVCTADPVAEPPAMVVSTVLSLMAYDYPPEKLSVYLSDDSGSELTFYATCEAAQFAKRWLPFCRRHRVEPRSPAAYFAGSAGASDDKEHSDMKVGHVLFGFICKNLKFLSFQNLFREMESRIDAVSILGKVPKEQKTHKGFSEWTSEMTSKNHQPIVQILIDSREETSVDIDGIVLPTLVYMAREKRPQHHHNFKAGAMNALLRVSSVISNSPIILNADCDMYSNNSQSIRDALCFVMDEQQGHDVAFVQFPQCYENITKNDLYANALKVLSGVEFIGLDGLGGPLYIGTGCFHRRNALCGTKYTTEYKEDWKRRTKMENRETVSILEDRAKSLATCIYELNTQWGKEIGLAYGCVVEDVITGLMIQCRGWRSVYFNPERKGFLGVAPTTLPQTLVQHKRWSEGDLQIVLSKYCPLFYGHGKLKLGHRIGYCIYCLWAPNSIPTLFYLTIPSLFLLKGVSLFPEASSPWFVSFAYVAAAKNAYSLVESLISGDTLVGWWNIQRMWMLKRTTSYLFATIDNMLALVGASKAGFVITAKVAEADDSAKRYEREVMEFGTTASAGVMFVIIGTTALINLACLVVGLQRAVADQAFGGLLMQNVICGLVVALNLPIYEAMFLRKDEGRMSSSTVFASAGLTVLACALPVL</sequence>
<evidence type="ECO:0000256" key="12">
    <source>
        <dbReference type="PIRSR" id="PIRSR605150-3"/>
    </source>
</evidence>
<comment type="function">
    <text evidence="8">Thought to be a Golgi-localized beta-glycan synthase that polymerize the backbones of noncellulosic polysaccharides (hemicelluloses) of plant cell wall.</text>
</comment>
<evidence type="ECO:0000256" key="6">
    <source>
        <dbReference type="ARBA" id="ARBA00023136"/>
    </source>
</evidence>
<evidence type="ECO:0008006" key="16">
    <source>
        <dbReference type="Google" id="ProtNLM"/>
    </source>
</evidence>
<evidence type="ECO:0000256" key="9">
    <source>
        <dbReference type="ARBA" id="ARBA00060766"/>
    </source>
</evidence>
<evidence type="ECO:0000256" key="13">
    <source>
        <dbReference type="SAM" id="Phobius"/>
    </source>
</evidence>
<feature type="transmembrane region" description="Helical" evidence="13">
    <location>
        <begin position="53"/>
        <end position="71"/>
    </location>
</feature>
<feature type="transmembrane region" description="Helical" evidence="13">
    <location>
        <begin position="21"/>
        <end position="41"/>
    </location>
</feature>
<dbReference type="PANTHER" id="PTHR13301">
    <property type="entry name" value="X-BOX TRANSCRIPTION FACTOR-RELATED"/>
    <property type="match status" value="1"/>
</dbReference>
<comment type="caution">
    <text evidence="14">The sequence shown here is derived from an EMBL/GenBank/DDBJ whole genome shotgun (WGS) entry which is preliminary data.</text>
</comment>
<keyword evidence="2" id="KW-0328">Glycosyltransferase</keyword>
<evidence type="ECO:0000256" key="10">
    <source>
        <dbReference type="PIRSR" id="PIRSR605150-1"/>
    </source>
</evidence>
<keyword evidence="15" id="KW-1185">Reference proteome</keyword>
<comment type="subcellular location">
    <subcellularLocation>
        <location evidence="1">Golgi apparatus membrane</location>
        <topology evidence="1">Multi-pass membrane protein</topology>
    </subcellularLocation>
</comment>
<feature type="transmembrane region" description="Helical" evidence="13">
    <location>
        <begin position="697"/>
        <end position="715"/>
    </location>
</feature>
<evidence type="ECO:0000256" key="2">
    <source>
        <dbReference type="ARBA" id="ARBA00022676"/>
    </source>
</evidence>
<evidence type="ECO:0000256" key="1">
    <source>
        <dbReference type="ARBA" id="ARBA00004653"/>
    </source>
</evidence>
<feature type="binding site" evidence="11">
    <location>
        <position position="112"/>
    </location>
    <ligand>
        <name>UDP-alpha-D-glucose</name>
        <dbReference type="ChEBI" id="CHEBI:58885"/>
    </ligand>
</feature>
<dbReference type="EMBL" id="JACMSC010000022">
    <property type="protein sequence ID" value="KAG6469234.1"/>
    <property type="molecule type" value="Genomic_DNA"/>
</dbReference>
<evidence type="ECO:0000256" key="7">
    <source>
        <dbReference type="ARBA" id="ARBA00023316"/>
    </source>
</evidence>
<comment type="similarity">
    <text evidence="9">Belongs to the glycosyltransferase 2 family. Plant cellulose synthase-like E subfamily.</text>
</comment>
<evidence type="ECO:0000256" key="5">
    <source>
        <dbReference type="ARBA" id="ARBA00022989"/>
    </source>
</evidence>
<keyword evidence="7" id="KW-0961">Cell wall biogenesis/degradation</keyword>
<dbReference type="FunFam" id="3.90.550.10:FF:000112">
    <property type="entry name" value="Cellulose synthase-like protein E1"/>
    <property type="match status" value="1"/>
</dbReference>
<dbReference type="GO" id="GO:0000139">
    <property type="term" value="C:Golgi membrane"/>
    <property type="evidence" value="ECO:0007669"/>
    <property type="project" value="UniProtKB-SubCell"/>
</dbReference>
<reference evidence="14 15" key="1">
    <citation type="submission" date="2020-08" db="EMBL/GenBank/DDBJ databases">
        <title>Plant Genome Project.</title>
        <authorList>
            <person name="Zhang R.-G."/>
        </authorList>
    </citation>
    <scope>NUCLEOTIDE SEQUENCE [LARGE SCALE GENOMIC DNA]</scope>
    <source>
        <tissue evidence="14">Rhizome</tissue>
    </source>
</reference>
<feature type="binding site" evidence="12">
    <location>
        <position position="321"/>
    </location>
    <ligand>
        <name>Mn(2+)</name>
        <dbReference type="ChEBI" id="CHEBI:29035"/>
    </ligand>
</feature>
<feature type="binding site" evidence="11">
    <location>
        <position position="141"/>
    </location>
    <ligand>
        <name>UDP-alpha-D-glucose</name>
        <dbReference type="ChEBI" id="CHEBI:58885"/>
    </ligand>
</feature>
<evidence type="ECO:0000313" key="14">
    <source>
        <dbReference type="EMBL" id="KAG6469234.1"/>
    </source>
</evidence>
<organism evidence="14 15">
    <name type="scientific">Zingiber officinale</name>
    <name type="common">Ginger</name>
    <name type="synonym">Amomum zingiber</name>
    <dbReference type="NCBI Taxonomy" id="94328"/>
    <lineage>
        <taxon>Eukaryota</taxon>
        <taxon>Viridiplantae</taxon>
        <taxon>Streptophyta</taxon>
        <taxon>Embryophyta</taxon>
        <taxon>Tracheophyta</taxon>
        <taxon>Spermatophyta</taxon>
        <taxon>Magnoliopsida</taxon>
        <taxon>Liliopsida</taxon>
        <taxon>Zingiberales</taxon>
        <taxon>Zingiberaceae</taxon>
        <taxon>Zingiber</taxon>
    </lineage>
</organism>
<evidence type="ECO:0000313" key="15">
    <source>
        <dbReference type="Proteomes" id="UP000734854"/>
    </source>
</evidence>
<keyword evidence="3" id="KW-0808">Transferase</keyword>
<proteinExistence type="inferred from homology"/>
<dbReference type="Pfam" id="PF03552">
    <property type="entry name" value="Cellulose_synt"/>
    <property type="match status" value="2"/>
</dbReference>
<protein>
    <recommendedName>
        <fullName evidence="16">Cellulose synthase-like protein E1</fullName>
    </recommendedName>
</protein>
<evidence type="ECO:0000256" key="4">
    <source>
        <dbReference type="ARBA" id="ARBA00022692"/>
    </source>
</evidence>
<accession>A0A8J5CTR2</accession>